<dbReference type="GO" id="GO:0016491">
    <property type="term" value="F:oxidoreductase activity"/>
    <property type="evidence" value="ECO:0007669"/>
    <property type="project" value="InterPro"/>
</dbReference>
<dbReference type="SUPFAM" id="SSF52218">
    <property type="entry name" value="Flavoproteins"/>
    <property type="match status" value="1"/>
</dbReference>
<dbReference type="InterPro" id="IPR051796">
    <property type="entry name" value="ISF_SsuE-like"/>
</dbReference>
<dbReference type="Pfam" id="PF03358">
    <property type="entry name" value="FMN_red"/>
    <property type="match status" value="1"/>
</dbReference>
<dbReference type="RefSeq" id="WP_078788182.1">
    <property type="nucleotide sequence ID" value="NZ_FMTO01000019.1"/>
</dbReference>
<dbReference type="EMBL" id="FUXA01000020">
    <property type="protein sequence ID" value="SKA03164.1"/>
    <property type="molecule type" value="Genomic_DNA"/>
</dbReference>
<dbReference type="InterPro" id="IPR005025">
    <property type="entry name" value="FMN_Rdtase-like_dom"/>
</dbReference>
<dbReference type="PANTHER" id="PTHR43278:SF4">
    <property type="entry name" value="NAD(P)H-DEPENDENT FMN-CONTAINING OXIDOREDUCTASE YWQN-RELATED"/>
    <property type="match status" value="1"/>
</dbReference>
<name>A0A1T4QHJ0_9FIRM</name>
<reference evidence="4 5" key="1">
    <citation type="submission" date="2017-02" db="EMBL/GenBank/DDBJ databases">
        <authorList>
            <person name="Peterson S.W."/>
        </authorList>
    </citation>
    <scope>NUCLEOTIDE SEQUENCE [LARGE SCALE GENOMIC DNA]</scope>
    <source>
        <strain evidence="4 5">ATCC 17233</strain>
    </source>
</reference>
<evidence type="ECO:0000313" key="5">
    <source>
        <dbReference type="Proteomes" id="UP000189857"/>
    </source>
</evidence>
<dbReference type="Proteomes" id="UP000189857">
    <property type="component" value="Unassembled WGS sequence"/>
</dbReference>
<protein>
    <submittedName>
        <fullName evidence="4">Multimeric flavodoxin WrbA</fullName>
    </submittedName>
</protein>
<dbReference type="AlphaFoldDB" id="A0A1T4QHJ0"/>
<keyword evidence="1" id="KW-0285">Flavoprotein</keyword>
<proteinExistence type="predicted"/>
<dbReference type="Gene3D" id="3.40.50.360">
    <property type="match status" value="1"/>
</dbReference>
<keyword evidence="2" id="KW-0288">FMN</keyword>
<feature type="domain" description="NADPH-dependent FMN reductase-like" evidence="3">
    <location>
        <begin position="1"/>
        <end position="140"/>
    </location>
</feature>
<evidence type="ECO:0000256" key="1">
    <source>
        <dbReference type="ARBA" id="ARBA00022630"/>
    </source>
</evidence>
<organism evidence="4 5">
    <name type="scientific">Eubacterium ruminantium</name>
    <dbReference type="NCBI Taxonomy" id="42322"/>
    <lineage>
        <taxon>Bacteria</taxon>
        <taxon>Bacillati</taxon>
        <taxon>Bacillota</taxon>
        <taxon>Clostridia</taxon>
        <taxon>Eubacteriales</taxon>
        <taxon>Eubacteriaceae</taxon>
        <taxon>Eubacterium</taxon>
    </lineage>
</organism>
<sequence>MKVIIINGSPRNQGITATTLHVLEKELLDSGVKVDFVSLAEIEMAHCLGCCSCFMTGHCCIRDDAEKLSELIAEADGIILGTPTYASNVSGLMKDFIDRGHFVIEQLLHGKACVIVATGENYGNKDAAKVLKKLVIYSGGKLSGSIVFKAPFNIMATEKQVVDHGGKNSRIEYRDFRNDALNHINKKCRKAARKMIRDMHSGKAHPMQSLIHFIVLNIGIRSFVRKKGKLYQGVIDKWTKLGIYGSFHFSMRTTYEVAYGILDSLCCMRFKHVIMITSHADPQHQIAVEKDVWKS</sequence>
<evidence type="ECO:0000259" key="3">
    <source>
        <dbReference type="Pfam" id="PF03358"/>
    </source>
</evidence>
<dbReference type="PANTHER" id="PTHR43278">
    <property type="entry name" value="NAD(P)H-DEPENDENT FMN-CONTAINING OXIDOREDUCTASE YWQN-RELATED"/>
    <property type="match status" value="1"/>
</dbReference>
<evidence type="ECO:0000313" key="4">
    <source>
        <dbReference type="EMBL" id="SKA03164.1"/>
    </source>
</evidence>
<dbReference type="InterPro" id="IPR029039">
    <property type="entry name" value="Flavoprotein-like_sf"/>
</dbReference>
<accession>A0A1T4QHJ0</accession>
<keyword evidence="5" id="KW-1185">Reference proteome</keyword>
<gene>
    <name evidence="4" type="ORF">SAMN02745110_02396</name>
</gene>
<dbReference type="OrthoDB" id="9805976at2"/>
<evidence type="ECO:0000256" key="2">
    <source>
        <dbReference type="ARBA" id="ARBA00022643"/>
    </source>
</evidence>